<evidence type="ECO:0000256" key="1">
    <source>
        <dbReference type="SAM" id="Phobius"/>
    </source>
</evidence>
<gene>
    <name evidence="2" type="ORF">S06H3_18566</name>
</gene>
<keyword evidence="1" id="KW-1133">Transmembrane helix</keyword>
<protein>
    <submittedName>
        <fullName evidence="2">Uncharacterized protein</fullName>
    </submittedName>
</protein>
<dbReference type="EMBL" id="BARV01009410">
    <property type="protein sequence ID" value="GAI15813.1"/>
    <property type="molecule type" value="Genomic_DNA"/>
</dbReference>
<organism evidence="2">
    <name type="scientific">marine sediment metagenome</name>
    <dbReference type="NCBI Taxonomy" id="412755"/>
    <lineage>
        <taxon>unclassified sequences</taxon>
        <taxon>metagenomes</taxon>
        <taxon>ecological metagenomes</taxon>
    </lineage>
</organism>
<keyword evidence="1" id="KW-0812">Transmembrane</keyword>
<name>X1L9Q8_9ZZZZ</name>
<feature type="non-terminal residue" evidence="2">
    <location>
        <position position="89"/>
    </location>
</feature>
<feature type="transmembrane region" description="Helical" evidence="1">
    <location>
        <begin position="17"/>
        <end position="36"/>
    </location>
</feature>
<accession>X1L9Q8</accession>
<reference evidence="2" key="1">
    <citation type="journal article" date="2014" name="Front. Microbiol.">
        <title>High frequency of phylogenetically diverse reductive dehalogenase-homologous genes in deep subseafloor sedimentary metagenomes.</title>
        <authorList>
            <person name="Kawai M."/>
            <person name="Futagami T."/>
            <person name="Toyoda A."/>
            <person name="Takaki Y."/>
            <person name="Nishi S."/>
            <person name="Hori S."/>
            <person name="Arai W."/>
            <person name="Tsubouchi T."/>
            <person name="Morono Y."/>
            <person name="Uchiyama I."/>
            <person name="Ito T."/>
            <person name="Fujiyama A."/>
            <person name="Inagaki F."/>
            <person name="Takami H."/>
        </authorList>
    </citation>
    <scope>NUCLEOTIDE SEQUENCE</scope>
    <source>
        <strain evidence="2">Expedition CK06-06</strain>
    </source>
</reference>
<feature type="transmembrane region" description="Helical" evidence="1">
    <location>
        <begin position="48"/>
        <end position="74"/>
    </location>
</feature>
<keyword evidence="1" id="KW-0472">Membrane</keyword>
<evidence type="ECO:0000313" key="2">
    <source>
        <dbReference type="EMBL" id="GAI15813.1"/>
    </source>
</evidence>
<proteinExistence type="predicted"/>
<sequence length="89" mass="10393">MLNNIMKEQVLTDIVNVLYGIFVGSSFPIITIYLLVLYKKKRDSGFRLFVKMILRFLLISGIYLIINTLIWVFLRKYLLEMEGTGLWGA</sequence>
<comment type="caution">
    <text evidence="2">The sequence shown here is derived from an EMBL/GenBank/DDBJ whole genome shotgun (WGS) entry which is preliminary data.</text>
</comment>
<dbReference type="AlphaFoldDB" id="X1L9Q8"/>